<gene>
    <name evidence="1" type="ORF">GWI72_10060</name>
</gene>
<dbReference type="PROSITE" id="PS50949">
    <property type="entry name" value="HTH_GNTR"/>
    <property type="match status" value="1"/>
</dbReference>
<dbReference type="GO" id="GO:0003700">
    <property type="term" value="F:DNA-binding transcription factor activity"/>
    <property type="evidence" value="ECO:0007669"/>
    <property type="project" value="InterPro"/>
</dbReference>
<dbReference type="SUPFAM" id="SSF46785">
    <property type="entry name" value="Winged helix' DNA-binding domain"/>
    <property type="match status" value="1"/>
</dbReference>
<sequence>MTSPRRPHREQVDLLARLTAQEGGRKSNHVYCDLKRRIVLGELTGASILTEQAIAQDYDCSQGTVREALLRLEQDGLVDRKGYQGTFVTQLTPAEAEAFVRLRLELECAGIARACERMDAEARAFVQQSAQDYRQMHETGELYGLVLLDRAFHMRLFEQADMPNLLPLLSRALLQLHRYTISQRPDVRPWFDLRPDPHADIIAALESGTPALCRQRMFEHIRANIQAFAPEIFDRVFDRGADPAERRQRPDARA</sequence>
<organism evidence="1 2">
    <name type="scientific">Pannonibacter tanglangensis</name>
    <dbReference type="NCBI Taxonomy" id="2750084"/>
    <lineage>
        <taxon>Bacteria</taxon>
        <taxon>Pseudomonadati</taxon>
        <taxon>Pseudomonadota</taxon>
        <taxon>Alphaproteobacteria</taxon>
        <taxon>Hyphomicrobiales</taxon>
        <taxon>Stappiaceae</taxon>
        <taxon>Pannonibacter</taxon>
    </lineage>
</organism>
<dbReference type="CDD" id="cd07377">
    <property type="entry name" value="WHTH_GntR"/>
    <property type="match status" value="1"/>
</dbReference>
<dbReference type="AlphaFoldDB" id="A0A7X5F4I1"/>
<dbReference type="SUPFAM" id="SSF48008">
    <property type="entry name" value="GntR ligand-binding domain-like"/>
    <property type="match status" value="1"/>
</dbReference>
<reference evidence="2" key="1">
    <citation type="submission" date="2020-01" db="EMBL/GenBank/DDBJ databases">
        <authorList>
            <person name="Fang Y."/>
            <person name="Sun R."/>
            <person name="Nie L."/>
            <person name="He J."/>
            <person name="Hao L."/>
            <person name="Wang L."/>
            <person name="Su S."/>
            <person name="Lv E."/>
            <person name="Zhang Z."/>
            <person name="Xie R."/>
            <person name="Liu H."/>
        </authorList>
    </citation>
    <scope>NUCLEOTIDE SEQUENCE [LARGE SCALE GENOMIC DNA]</scope>
    <source>
        <strain evidence="2">XCT-53</strain>
    </source>
</reference>
<dbReference type="EMBL" id="JAABLQ010000001">
    <property type="protein sequence ID" value="NBN78610.1"/>
    <property type="molecule type" value="Genomic_DNA"/>
</dbReference>
<evidence type="ECO:0000313" key="1">
    <source>
        <dbReference type="EMBL" id="NBN78610.1"/>
    </source>
</evidence>
<dbReference type="InterPro" id="IPR036388">
    <property type="entry name" value="WH-like_DNA-bd_sf"/>
</dbReference>
<dbReference type="GO" id="GO:0003677">
    <property type="term" value="F:DNA binding"/>
    <property type="evidence" value="ECO:0007669"/>
    <property type="project" value="UniProtKB-KW"/>
</dbReference>
<dbReference type="SMART" id="SM00345">
    <property type="entry name" value="HTH_GNTR"/>
    <property type="match status" value="1"/>
</dbReference>
<dbReference type="InterPro" id="IPR036390">
    <property type="entry name" value="WH_DNA-bd_sf"/>
</dbReference>
<dbReference type="PANTHER" id="PTHR43537">
    <property type="entry name" value="TRANSCRIPTIONAL REGULATOR, GNTR FAMILY"/>
    <property type="match status" value="1"/>
</dbReference>
<dbReference type="SMART" id="SM00895">
    <property type="entry name" value="FCD"/>
    <property type="match status" value="1"/>
</dbReference>
<evidence type="ECO:0000313" key="2">
    <source>
        <dbReference type="Proteomes" id="UP000586722"/>
    </source>
</evidence>
<dbReference type="RefSeq" id="WP_161674475.1">
    <property type="nucleotide sequence ID" value="NZ_JAABLP010000001.1"/>
</dbReference>
<proteinExistence type="predicted"/>
<name>A0A7X5F4I1_9HYPH</name>
<protein>
    <submittedName>
        <fullName evidence="1">FCD domain-containing protein</fullName>
    </submittedName>
</protein>
<dbReference type="Proteomes" id="UP000586722">
    <property type="component" value="Unassembled WGS sequence"/>
</dbReference>
<dbReference type="InterPro" id="IPR000524">
    <property type="entry name" value="Tscrpt_reg_HTH_GntR"/>
</dbReference>
<dbReference type="Gene3D" id="1.20.120.530">
    <property type="entry name" value="GntR ligand-binding domain-like"/>
    <property type="match status" value="1"/>
</dbReference>
<dbReference type="Gene3D" id="1.10.10.10">
    <property type="entry name" value="Winged helix-like DNA-binding domain superfamily/Winged helix DNA-binding domain"/>
    <property type="match status" value="1"/>
</dbReference>
<accession>A0A7X5F4I1</accession>
<keyword evidence="2" id="KW-1185">Reference proteome</keyword>
<dbReference type="Pfam" id="PF07729">
    <property type="entry name" value="FCD"/>
    <property type="match status" value="1"/>
</dbReference>
<dbReference type="InterPro" id="IPR008920">
    <property type="entry name" value="TF_FadR/GntR_C"/>
</dbReference>
<dbReference type="PANTHER" id="PTHR43537:SF45">
    <property type="entry name" value="GNTR FAMILY REGULATORY PROTEIN"/>
    <property type="match status" value="1"/>
</dbReference>
<dbReference type="Pfam" id="PF00392">
    <property type="entry name" value="GntR"/>
    <property type="match status" value="1"/>
</dbReference>
<dbReference type="InterPro" id="IPR011711">
    <property type="entry name" value="GntR_C"/>
</dbReference>
<comment type="caution">
    <text evidence="1">The sequence shown here is derived from an EMBL/GenBank/DDBJ whole genome shotgun (WGS) entry which is preliminary data.</text>
</comment>